<evidence type="ECO:0000259" key="3">
    <source>
        <dbReference type="PROSITE" id="PS51186"/>
    </source>
</evidence>
<reference evidence="4 5" key="1">
    <citation type="submission" date="2016-10" db="EMBL/GenBank/DDBJ databases">
        <authorList>
            <person name="de Groot N.N."/>
        </authorList>
    </citation>
    <scope>NUCLEOTIDE SEQUENCE [LARGE SCALE GENOMIC DNA]</scope>
    <source>
        <strain evidence="4 5">CGMCC 4.6945</strain>
    </source>
</reference>
<name>A0A1I0W6X8_9CELL</name>
<evidence type="ECO:0000313" key="4">
    <source>
        <dbReference type="EMBL" id="SFA84331.1"/>
    </source>
</evidence>
<keyword evidence="2" id="KW-0012">Acyltransferase</keyword>
<dbReference type="InterPro" id="IPR016181">
    <property type="entry name" value="Acyl_CoA_acyltransferase"/>
</dbReference>
<dbReference type="Gene3D" id="3.40.630.30">
    <property type="match status" value="1"/>
</dbReference>
<keyword evidence="1 4" id="KW-0808">Transferase</keyword>
<dbReference type="OrthoDB" id="5143160at2"/>
<dbReference type="EMBL" id="FOKA01000002">
    <property type="protein sequence ID" value="SFA84331.1"/>
    <property type="molecule type" value="Genomic_DNA"/>
</dbReference>
<evidence type="ECO:0000256" key="1">
    <source>
        <dbReference type="ARBA" id="ARBA00022679"/>
    </source>
</evidence>
<dbReference type="Proteomes" id="UP000199012">
    <property type="component" value="Unassembled WGS sequence"/>
</dbReference>
<proteinExistence type="predicted"/>
<dbReference type="PANTHER" id="PTHR43072">
    <property type="entry name" value="N-ACETYLTRANSFERASE"/>
    <property type="match status" value="1"/>
</dbReference>
<keyword evidence="5" id="KW-1185">Reference proteome</keyword>
<sequence length="261" mass="26760">MSVRSGTGPDLLDEVPAAWRADPMLVQRRQEWLGSRVTGDGAAVVVTSPAPHRVTALGDPAAVAVLAPAALADLAPGSVAVLTVPRGTELPAAALERAGVGPSSTWDWMLTDGPAPAPPAHVAVRPLDPAADADAVRACLQEANPRSTADPLAPGTAGWWGVEGPEGTLDAVVGAERRPGPGARETWHLHGLGVRPHRRRGGLGSALTAAATRDALAAGAAFVSLGLYADNDAARRVYERLGFRTHARFASLRPVPAPGCA</sequence>
<gene>
    <name evidence="4" type="ORF">SAMN05421867_102234</name>
</gene>
<dbReference type="AlphaFoldDB" id="A0A1I0W6X8"/>
<dbReference type="STRING" id="988821.SAMN05421867_102234"/>
<evidence type="ECO:0000313" key="5">
    <source>
        <dbReference type="Proteomes" id="UP000199012"/>
    </source>
</evidence>
<dbReference type="Pfam" id="PF00583">
    <property type="entry name" value="Acetyltransf_1"/>
    <property type="match status" value="1"/>
</dbReference>
<protein>
    <submittedName>
        <fullName evidence="4">Acetyltransferase (GNAT) family protein</fullName>
    </submittedName>
</protein>
<feature type="domain" description="N-acetyltransferase" evidence="3">
    <location>
        <begin position="122"/>
        <end position="261"/>
    </location>
</feature>
<dbReference type="RefSeq" id="WP_090030877.1">
    <property type="nucleotide sequence ID" value="NZ_BONM01000012.1"/>
</dbReference>
<accession>A0A1I0W6X8</accession>
<organism evidence="4 5">
    <name type="scientific">Cellulomonas marina</name>
    <dbReference type="NCBI Taxonomy" id="988821"/>
    <lineage>
        <taxon>Bacteria</taxon>
        <taxon>Bacillati</taxon>
        <taxon>Actinomycetota</taxon>
        <taxon>Actinomycetes</taxon>
        <taxon>Micrococcales</taxon>
        <taxon>Cellulomonadaceae</taxon>
        <taxon>Cellulomonas</taxon>
    </lineage>
</organism>
<dbReference type="PROSITE" id="PS51186">
    <property type="entry name" value="GNAT"/>
    <property type="match status" value="1"/>
</dbReference>
<dbReference type="InterPro" id="IPR000182">
    <property type="entry name" value="GNAT_dom"/>
</dbReference>
<dbReference type="SUPFAM" id="SSF55729">
    <property type="entry name" value="Acyl-CoA N-acyltransferases (Nat)"/>
    <property type="match status" value="1"/>
</dbReference>
<dbReference type="GO" id="GO:0016747">
    <property type="term" value="F:acyltransferase activity, transferring groups other than amino-acyl groups"/>
    <property type="evidence" value="ECO:0007669"/>
    <property type="project" value="InterPro"/>
</dbReference>
<dbReference type="PANTHER" id="PTHR43072:SF23">
    <property type="entry name" value="UPF0039 PROTEIN C11D3.02C"/>
    <property type="match status" value="1"/>
</dbReference>
<evidence type="ECO:0000256" key="2">
    <source>
        <dbReference type="ARBA" id="ARBA00023315"/>
    </source>
</evidence>